<evidence type="ECO:0008006" key="7">
    <source>
        <dbReference type="Google" id="ProtNLM"/>
    </source>
</evidence>
<organism evidence="5 6">
    <name type="scientific">Methanoculleus bourgensis (strain ATCC 43281 / DSM 3045 / OCM 15 / MS2)</name>
    <name type="common">Methanogenium bourgense</name>
    <dbReference type="NCBI Taxonomy" id="1201294"/>
    <lineage>
        <taxon>Archaea</taxon>
        <taxon>Methanobacteriati</taxon>
        <taxon>Methanobacteriota</taxon>
        <taxon>Stenosarchaea group</taxon>
        <taxon>Methanomicrobia</taxon>
        <taxon>Methanomicrobiales</taxon>
        <taxon>Methanomicrobiaceae</taxon>
        <taxon>Methanoculleus</taxon>
    </lineage>
</organism>
<evidence type="ECO:0000259" key="4">
    <source>
        <dbReference type="Pfam" id="PF14478"/>
    </source>
</evidence>
<gene>
    <name evidence="5" type="ordered locus">BN140_1756</name>
</gene>
<keyword evidence="2" id="KW-0472">Membrane</keyword>
<feature type="compositionally biased region" description="Low complexity" evidence="1">
    <location>
        <begin position="949"/>
        <end position="962"/>
    </location>
</feature>
<dbReference type="HOGENOM" id="CLU_265619_0_0_2"/>
<feature type="compositionally biased region" description="Gly residues" evidence="1">
    <location>
        <begin position="934"/>
        <end position="948"/>
    </location>
</feature>
<accession>I7LN04</accession>
<dbReference type="Pfam" id="PF13360">
    <property type="entry name" value="PQQ_2"/>
    <property type="match status" value="2"/>
</dbReference>
<dbReference type="STRING" id="1201294.BN140_1756"/>
<dbReference type="Gene3D" id="2.40.10.480">
    <property type="match status" value="1"/>
</dbReference>
<keyword evidence="2" id="KW-0812">Transmembrane</keyword>
<evidence type="ECO:0000259" key="3">
    <source>
        <dbReference type="Pfam" id="PF13360"/>
    </source>
</evidence>
<feature type="domain" description="Transcobalamin-like C-terminal" evidence="4">
    <location>
        <begin position="714"/>
        <end position="774"/>
    </location>
</feature>
<dbReference type="KEGG" id="mbg:BN140_1756"/>
<proteinExistence type="predicted"/>
<name>I7LN04_METBM</name>
<dbReference type="PANTHER" id="PTHR34512:SF30">
    <property type="entry name" value="OUTER MEMBRANE PROTEIN ASSEMBLY FACTOR BAMB"/>
    <property type="match status" value="1"/>
</dbReference>
<feature type="domain" description="Pyrrolo-quinoline quinone repeat" evidence="3">
    <location>
        <begin position="45"/>
        <end position="189"/>
    </location>
</feature>
<dbReference type="Gene3D" id="2.170.130.30">
    <property type="match status" value="4"/>
</dbReference>
<dbReference type="Gene3D" id="2.130.10.10">
    <property type="entry name" value="YVTN repeat-like/Quinoprotein amine dehydrogenase"/>
    <property type="match status" value="1"/>
</dbReference>
<protein>
    <recommendedName>
        <fullName evidence="7">DUF4430 domain-containing protein</fullName>
    </recommendedName>
</protein>
<feature type="region of interest" description="Disordered" evidence="1">
    <location>
        <begin position="934"/>
        <end position="969"/>
    </location>
</feature>
<evidence type="ECO:0000313" key="6">
    <source>
        <dbReference type="Proteomes" id="UP000009007"/>
    </source>
</evidence>
<dbReference type="EMBL" id="HE964772">
    <property type="protein sequence ID" value="CCJ36679.1"/>
    <property type="molecule type" value="Genomic_DNA"/>
</dbReference>
<dbReference type="BioCyc" id="MBOU1201294:BN140_RS08770-MONOMER"/>
<dbReference type="GeneID" id="13356092"/>
<dbReference type="InterPro" id="IPR027954">
    <property type="entry name" value="Transcobalamin-like_C"/>
</dbReference>
<dbReference type="PANTHER" id="PTHR34512">
    <property type="entry name" value="CELL SURFACE PROTEIN"/>
    <property type="match status" value="1"/>
</dbReference>
<sequence>MRSRLPPIFVGLIMLSLLLVGVASASYPMFHHDQQRIGYVPGEGPQTNATLWVAETAEYADGSPAVHNGKVFVPTWPDMNFDETNPMGLVCYDAATGVELWTNELGGADVGSVSGVAIADGQVYLGGTDGRLYCVDEATGETLWASDRIDATGYFGLSSSPLVYEGTVYALSASDGVLHAFNPDGTVAWIFETGNGVLYFTSPAGYDGKIYCAGNRSQIFCIDPATQSAVWTFNQGGSVKSSPVIGEDGTVYFTTNSRCYALDGTTGTERWNSFVTGTAATPALANGYIYAGASDGLHCLDASTGEEKWHFPAKEVNVAPVVAGNLVYAATNEETGTLYAVDAGTGEPVWSYTLKAAGDGTFAAFFASSPAVSDGVLYIGAENNRFYAFGEGEVPGPVFTGWSGSVSLADGQTFTVTPFNNDSARYTINRTSALGVLDAAATKGGFNYTVLEREWGTFLYSIGGIAYNETSGDSWVYSVNGVPAEVGAADYSLADGDVITYWYGAWGSTPETADAVVTITVSIPAPPAPVPALWNGTVVLTKGETFQFVPSNNASASYTVNRTTDLGALDAAAVSGNFTFNTSDSWYASYGSFLLEDIAGIANEDWTQENARSWSIFINGAAAPAGFGANSLADGDRLAFYYCPSDPVTWAPLIDRAEYAVTIDVTVRDFSWEGTVSLADGQTFQVTPFNNASATYTVNRTSALGALDVAASTGGFDYTVQETAWGSFLYSIGDIAYNETSWDSWLYSVNGMPAEVGAADFSLTDGDVVTYWYGAWGSSPETARAVVNITVSIPKPGSGGGGEDDCGDSPSPWITVTLNPGTFTLAADNSKKTYDVNRQTALGALDAAGVGYTVDDTYYQDYGSLFIDSIKGRKNDGAKGWMYQVNGESPGVGANTYTVKDGDNVVFFWSESMSSTPATSPDVVSIKVVIPGSSGGSGSDSSGSGGSSSTGTASGSGQQDGSEPGPASFLLRLPAGATVELGEWGQTFSVDTTGPAAVGEEVIISGNTLTVNRSGLVLTIAARNINEKDGVASGLIESVTAAINPISREIEGMGAVAASLVLNLTGIPAADGRLDIAFNATPDATAERAFTLAAAEKNEEITALAYTVTVTRTNLENGEDIAGAVIRMTISPGWVEEHGGVGALRIARSSEDGTYRILDTRVAGTDESGNLIVEATSPGGLSVFGLLAVKAAPPARDTLATAVTSAVSDTPAAAETPAGASPSLSSPLIIAGVSAVLLIGAVYLVVKRRRQP</sequence>
<dbReference type="InterPro" id="IPR018391">
    <property type="entry name" value="PQQ_b-propeller_rpt"/>
</dbReference>
<dbReference type="InterPro" id="IPR002372">
    <property type="entry name" value="PQQ_rpt_dom"/>
</dbReference>
<dbReference type="InterPro" id="IPR015943">
    <property type="entry name" value="WD40/YVTN_repeat-like_dom_sf"/>
</dbReference>
<feature type="transmembrane region" description="Helical" evidence="2">
    <location>
        <begin position="1228"/>
        <end position="1246"/>
    </location>
</feature>
<keyword evidence="6" id="KW-1185">Reference proteome</keyword>
<dbReference type="PATRIC" id="fig|1201294.9.peg.1924"/>
<feature type="domain" description="Pyrrolo-quinoline quinone repeat" evidence="3">
    <location>
        <begin position="258"/>
        <end position="387"/>
    </location>
</feature>
<dbReference type="InterPro" id="IPR011047">
    <property type="entry name" value="Quinoprotein_ADH-like_sf"/>
</dbReference>
<feature type="domain" description="Transcobalamin-like C-terminal" evidence="4">
    <location>
        <begin position="433"/>
        <end position="504"/>
    </location>
</feature>
<dbReference type="SMART" id="SM00564">
    <property type="entry name" value="PQQ"/>
    <property type="match status" value="7"/>
</dbReference>
<dbReference type="SUPFAM" id="SSF50998">
    <property type="entry name" value="Quinoprotein alcohol dehydrogenase-like"/>
    <property type="match status" value="2"/>
</dbReference>
<dbReference type="Proteomes" id="UP000009007">
    <property type="component" value="Chromosome I"/>
</dbReference>
<reference evidence="6" key="1">
    <citation type="journal article" date="2012" name="J. Bacteriol.">
        <title>Complete genome sequence of the hydrogenotrophic, methanogenic archaeon Methanoculleus bourgensis strain MS2T, isolated from a sewage sludge digester.</title>
        <authorList>
            <person name="Maus I."/>
            <person name="Wibberg D."/>
            <person name="Stantscheff R."/>
            <person name="Eikmeyer F.G."/>
            <person name="Seffner A."/>
            <person name="Boelter J."/>
            <person name="Szczepanowski R."/>
            <person name="Blom J."/>
            <person name="Jaenicke S."/>
            <person name="Konig H."/>
            <person name="Puhler A."/>
            <person name="Schluter A."/>
        </authorList>
    </citation>
    <scope>NUCLEOTIDE SEQUENCE [LARGE SCALE GENOMIC DNA]</scope>
    <source>
        <strain evidence="6">ATCC 43281 / DSM 3045 / OCM 15 / MS2</strain>
    </source>
</reference>
<dbReference type="RefSeq" id="WP_014867653.1">
    <property type="nucleotide sequence ID" value="NC_018227.2"/>
</dbReference>
<dbReference type="AlphaFoldDB" id="I7LN04"/>
<dbReference type="Gene3D" id="2.140.10.10">
    <property type="entry name" value="Quinoprotein alcohol dehydrogenase-like superfamily"/>
    <property type="match status" value="1"/>
</dbReference>
<feature type="domain" description="Transcobalamin-like C-terminal" evidence="4">
    <location>
        <begin position="841"/>
        <end position="910"/>
    </location>
</feature>
<evidence type="ECO:0000256" key="2">
    <source>
        <dbReference type="SAM" id="Phobius"/>
    </source>
</evidence>
<dbReference type="Pfam" id="PF14478">
    <property type="entry name" value="DUF4430"/>
    <property type="match status" value="3"/>
</dbReference>
<keyword evidence="2" id="KW-1133">Transmembrane helix</keyword>
<evidence type="ECO:0000256" key="1">
    <source>
        <dbReference type="SAM" id="MobiDB-lite"/>
    </source>
</evidence>
<evidence type="ECO:0000313" key="5">
    <source>
        <dbReference type="EMBL" id="CCJ36679.1"/>
    </source>
</evidence>